<dbReference type="RefSeq" id="WP_145178387.1">
    <property type="nucleotide sequence ID" value="NZ_CP037422.1"/>
</dbReference>
<accession>A0A517WZC3</accession>
<keyword evidence="5" id="KW-0472">Membrane</keyword>
<gene>
    <name evidence="7" type="ORF">V202x_40180</name>
</gene>
<dbReference type="NCBIfam" id="TIGR02603">
    <property type="entry name" value="CxxCH_TIGR02603"/>
    <property type="match status" value="1"/>
</dbReference>
<dbReference type="OrthoDB" id="288984at2"/>
<name>A0A517WZC3_9PLAN</name>
<feature type="domain" description="Cytochrome c" evidence="6">
    <location>
        <begin position="266"/>
        <end position="402"/>
    </location>
</feature>
<evidence type="ECO:0000256" key="5">
    <source>
        <dbReference type="SAM" id="Phobius"/>
    </source>
</evidence>
<evidence type="ECO:0000313" key="8">
    <source>
        <dbReference type="Proteomes" id="UP000318384"/>
    </source>
</evidence>
<keyword evidence="8" id="KW-1185">Reference proteome</keyword>
<dbReference type="GO" id="GO:0009055">
    <property type="term" value="F:electron transfer activity"/>
    <property type="evidence" value="ECO:0007669"/>
    <property type="project" value="InterPro"/>
</dbReference>
<keyword evidence="2 4" id="KW-0479">Metal-binding</keyword>
<evidence type="ECO:0000259" key="6">
    <source>
        <dbReference type="PROSITE" id="PS51007"/>
    </source>
</evidence>
<evidence type="ECO:0000256" key="4">
    <source>
        <dbReference type="PROSITE-ProRule" id="PRU00433"/>
    </source>
</evidence>
<dbReference type="PROSITE" id="PS51007">
    <property type="entry name" value="CYTC"/>
    <property type="match status" value="1"/>
</dbReference>
<dbReference type="GO" id="GO:0020037">
    <property type="term" value="F:heme binding"/>
    <property type="evidence" value="ECO:0007669"/>
    <property type="project" value="InterPro"/>
</dbReference>
<keyword evidence="5" id="KW-1133">Transmembrane helix</keyword>
<feature type="transmembrane region" description="Helical" evidence="5">
    <location>
        <begin position="6"/>
        <end position="26"/>
    </location>
</feature>
<organism evidence="7 8">
    <name type="scientific">Gimesia aquarii</name>
    <dbReference type="NCBI Taxonomy" id="2527964"/>
    <lineage>
        <taxon>Bacteria</taxon>
        <taxon>Pseudomonadati</taxon>
        <taxon>Planctomycetota</taxon>
        <taxon>Planctomycetia</taxon>
        <taxon>Planctomycetales</taxon>
        <taxon>Planctomycetaceae</taxon>
        <taxon>Gimesia</taxon>
    </lineage>
</organism>
<evidence type="ECO:0000256" key="2">
    <source>
        <dbReference type="ARBA" id="ARBA00022723"/>
    </source>
</evidence>
<evidence type="ECO:0000256" key="1">
    <source>
        <dbReference type="ARBA" id="ARBA00022617"/>
    </source>
</evidence>
<dbReference type="InterPro" id="IPR013427">
    <property type="entry name" value="Haem-bd_dom_put"/>
</dbReference>
<protein>
    <recommendedName>
        <fullName evidence="6">Cytochrome c domain-containing protein</fullName>
    </recommendedName>
</protein>
<dbReference type="PANTHER" id="PTHR33546">
    <property type="entry name" value="LARGE, MULTIFUNCTIONAL SECRETED PROTEIN-RELATED"/>
    <property type="match status" value="1"/>
</dbReference>
<proteinExistence type="predicted"/>
<dbReference type="SUPFAM" id="SSF46626">
    <property type="entry name" value="Cytochrome c"/>
    <property type="match status" value="1"/>
</dbReference>
<keyword evidence="5" id="KW-0812">Transmembrane</keyword>
<evidence type="ECO:0000313" key="7">
    <source>
        <dbReference type="EMBL" id="QDU10606.1"/>
    </source>
</evidence>
<dbReference type="Gene3D" id="1.10.760.10">
    <property type="entry name" value="Cytochrome c-like domain"/>
    <property type="match status" value="1"/>
</dbReference>
<dbReference type="GO" id="GO:0046872">
    <property type="term" value="F:metal ion binding"/>
    <property type="evidence" value="ECO:0007669"/>
    <property type="project" value="UniProtKB-KW"/>
</dbReference>
<keyword evidence="3 4" id="KW-0408">Iron</keyword>
<dbReference type="Proteomes" id="UP000318384">
    <property type="component" value="Chromosome"/>
</dbReference>
<evidence type="ECO:0000256" key="3">
    <source>
        <dbReference type="ARBA" id="ARBA00023004"/>
    </source>
</evidence>
<dbReference type="EMBL" id="CP037422">
    <property type="protein sequence ID" value="QDU10606.1"/>
    <property type="molecule type" value="Genomic_DNA"/>
</dbReference>
<dbReference type="PANTHER" id="PTHR33546:SF1">
    <property type="entry name" value="LARGE, MULTIFUNCTIONAL SECRETED PROTEIN"/>
    <property type="match status" value="1"/>
</dbReference>
<dbReference type="InterPro" id="IPR009056">
    <property type="entry name" value="Cyt_c-like_dom"/>
</dbReference>
<sequence length="414" mass="47286">MIIQRILSSIGTIVLIPMIFGTLVILHAKEPIRSLKIDGLDEAFLEENSQGEFQIVIAGEPLSRMTGAEFSALRDLEIDLRNQKHSDTQSKRHLNALLIAMARIADKPTLMYLHELFESYPERRNDVAEAISWYSKENQRRDADWRILVRSLNVVEGEQAKTVMSVLTKFRRRSNKAQWIRQVILVGLAQDVLGQEIASQLLSHWTGVKFDQSTVEKHSPMLVWQRWFTEQYPDELEPVFPIEDAESRWKFTNLMSELKKRSKDKIDLKLGEQSFVKATCVKCHRFGKLGEKVGPDLTSVSRRLQQKEILLATMFPSHFIPEEYPTFTIVTIQGKVLTGMMGATANRDQLLILTGKGEKHLIDKKDIDEIIPVKKSSMPEGLLNLLSKEEVLQLISFLATLPDGAPQTYRHKSP</sequence>
<reference evidence="7 8" key="1">
    <citation type="submission" date="2019-03" db="EMBL/GenBank/DDBJ databases">
        <title>Deep-cultivation of Planctomycetes and their phenomic and genomic characterization uncovers novel biology.</title>
        <authorList>
            <person name="Wiegand S."/>
            <person name="Jogler M."/>
            <person name="Boedeker C."/>
            <person name="Pinto D."/>
            <person name="Vollmers J."/>
            <person name="Rivas-Marin E."/>
            <person name="Kohn T."/>
            <person name="Peeters S.H."/>
            <person name="Heuer A."/>
            <person name="Rast P."/>
            <person name="Oberbeckmann S."/>
            <person name="Bunk B."/>
            <person name="Jeske O."/>
            <person name="Meyerdierks A."/>
            <person name="Storesund J.E."/>
            <person name="Kallscheuer N."/>
            <person name="Luecker S."/>
            <person name="Lage O.M."/>
            <person name="Pohl T."/>
            <person name="Merkel B.J."/>
            <person name="Hornburger P."/>
            <person name="Mueller R.-W."/>
            <person name="Bruemmer F."/>
            <person name="Labrenz M."/>
            <person name="Spormann A.M."/>
            <person name="Op den Camp H."/>
            <person name="Overmann J."/>
            <person name="Amann R."/>
            <person name="Jetten M.S.M."/>
            <person name="Mascher T."/>
            <person name="Medema M.H."/>
            <person name="Devos D.P."/>
            <person name="Kaster A.-K."/>
            <person name="Ovreas L."/>
            <person name="Rohde M."/>
            <person name="Galperin M.Y."/>
            <person name="Jogler C."/>
        </authorList>
    </citation>
    <scope>NUCLEOTIDE SEQUENCE [LARGE SCALE GENOMIC DNA]</scope>
    <source>
        <strain evidence="7 8">V202</strain>
    </source>
</reference>
<keyword evidence="1 4" id="KW-0349">Heme</keyword>
<dbReference type="AlphaFoldDB" id="A0A517WZC3"/>
<dbReference type="InterPro" id="IPR036909">
    <property type="entry name" value="Cyt_c-like_dom_sf"/>
</dbReference>